<dbReference type="InterPro" id="IPR000760">
    <property type="entry name" value="Inositol_monophosphatase-like"/>
</dbReference>
<name>A0AAV8UJU2_9RHOD</name>
<keyword evidence="9" id="KW-0472">Membrane</keyword>
<dbReference type="InterPro" id="IPR050725">
    <property type="entry name" value="CysQ/Inositol_MonoPase"/>
</dbReference>
<evidence type="ECO:0000256" key="7">
    <source>
        <dbReference type="ARBA" id="ARBA00022801"/>
    </source>
</evidence>
<feature type="binding site" evidence="17">
    <location>
        <position position="229"/>
    </location>
    <ligand>
        <name>Mg(2+)</name>
        <dbReference type="ChEBI" id="CHEBI:18420"/>
        <label>1</label>
        <note>catalytic</note>
    </ligand>
</feature>
<evidence type="ECO:0000256" key="13">
    <source>
        <dbReference type="ARBA" id="ARBA00044478"/>
    </source>
</evidence>
<dbReference type="GO" id="GO:0000103">
    <property type="term" value="P:sulfate assimilation"/>
    <property type="evidence" value="ECO:0007669"/>
    <property type="project" value="TreeGrafter"/>
</dbReference>
<keyword evidence="8 17" id="KW-0460">Magnesium</keyword>
<comment type="cofactor">
    <cofactor evidence="17">
        <name>Mg(2+)</name>
        <dbReference type="ChEBI" id="CHEBI:18420"/>
    </cofactor>
</comment>
<comment type="caution">
    <text evidence="18">The sequence shown here is derived from an EMBL/GenBank/DDBJ whole genome shotgun (WGS) entry which is preliminary data.</text>
</comment>
<feature type="binding site" evidence="17">
    <location>
        <position position="99"/>
    </location>
    <ligand>
        <name>Mg(2+)</name>
        <dbReference type="ChEBI" id="CHEBI:18420"/>
        <label>1</label>
        <note>catalytic</note>
    </ligand>
</feature>
<evidence type="ECO:0000256" key="3">
    <source>
        <dbReference type="ARBA" id="ARBA00022475"/>
    </source>
</evidence>
<gene>
    <name evidence="18" type="ORF">NDN08_006128</name>
</gene>
<keyword evidence="4" id="KW-0997">Cell inner membrane</keyword>
<comment type="similarity">
    <text evidence="1">Belongs to the inositol monophosphatase superfamily. CysQ family.</text>
</comment>
<keyword evidence="19" id="KW-1185">Reference proteome</keyword>
<keyword evidence="5" id="KW-0452">Lithium</keyword>
<reference evidence="18 19" key="1">
    <citation type="journal article" date="2023" name="Nat. Commun.">
        <title>Origin of minicircular mitochondrial genomes in red algae.</title>
        <authorList>
            <person name="Lee Y."/>
            <person name="Cho C.H."/>
            <person name="Lee Y.M."/>
            <person name="Park S.I."/>
            <person name="Yang J.H."/>
            <person name="West J.A."/>
            <person name="Bhattacharya D."/>
            <person name="Yoon H.S."/>
        </authorList>
    </citation>
    <scope>NUCLEOTIDE SEQUENCE [LARGE SCALE GENOMIC DNA]</scope>
    <source>
        <strain evidence="18 19">CCMP1338</strain>
        <tissue evidence="18">Whole cell</tissue>
    </source>
</reference>
<evidence type="ECO:0000256" key="17">
    <source>
        <dbReference type="PIRSR" id="PIRSR600760-2"/>
    </source>
</evidence>
<evidence type="ECO:0000256" key="14">
    <source>
        <dbReference type="ARBA" id="ARBA00044519"/>
    </source>
</evidence>
<evidence type="ECO:0000256" key="1">
    <source>
        <dbReference type="ARBA" id="ARBA00005289"/>
    </source>
</evidence>
<comment type="catalytic activity">
    <reaction evidence="12">
        <text>1D-myo-inositol 1,3,4-trisphosphate + H2O = 1D-myo-inositol 3,4-bisphosphate + phosphate</text>
        <dbReference type="Rhea" id="RHEA:70319"/>
        <dbReference type="ChEBI" id="CHEBI:15377"/>
        <dbReference type="ChEBI" id="CHEBI:43474"/>
        <dbReference type="ChEBI" id="CHEBI:58414"/>
        <dbReference type="ChEBI" id="CHEBI:83241"/>
    </reaction>
    <physiologicalReaction direction="left-to-right" evidence="12">
        <dbReference type="Rhea" id="RHEA:70320"/>
    </physiologicalReaction>
</comment>
<feature type="binding site" evidence="17">
    <location>
        <position position="77"/>
    </location>
    <ligand>
        <name>Mg(2+)</name>
        <dbReference type="ChEBI" id="CHEBI:18420"/>
        <label>1</label>
        <note>catalytic</note>
    </ligand>
</feature>
<keyword evidence="7" id="KW-0378">Hydrolase</keyword>
<dbReference type="PANTHER" id="PTHR43028">
    <property type="entry name" value="3'(2'),5'-BISPHOSPHATE NUCLEOTIDASE 1"/>
    <property type="match status" value="1"/>
</dbReference>
<proteinExistence type="inferred from homology"/>
<protein>
    <recommendedName>
        <fullName evidence="10">3'(2'),5'-bisphosphate nucleotidase 1</fullName>
        <ecNumber evidence="14">3.1.3.57</ecNumber>
        <ecNumber evidence="2">3.1.3.7</ecNumber>
    </recommendedName>
    <alternativeName>
        <fullName evidence="15">3'-phosphoadenosine 5'-phosphate phosphatase</fullName>
    </alternativeName>
    <alternativeName>
        <fullName evidence="11">Bisphosphate 3'-nucleotidase 1</fullName>
    </alternativeName>
    <alternativeName>
        <fullName evidence="16">Inositol-polyphosphate 1-phosphatase</fullName>
    </alternativeName>
</protein>
<dbReference type="InterPro" id="IPR020550">
    <property type="entry name" value="Inositol_monophosphatase_CS"/>
</dbReference>
<dbReference type="HAMAP" id="MF_02095">
    <property type="entry name" value="CysQ"/>
    <property type="match status" value="1"/>
</dbReference>
<dbReference type="PANTHER" id="PTHR43028:SF5">
    <property type="entry name" value="3'(2'),5'-BISPHOSPHATE NUCLEOTIDASE 1"/>
    <property type="match status" value="1"/>
</dbReference>
<evidence type="ECO:0000256" key="2">
    <source>
        <dbReference type="ARBA" id="ARBA00012633"/>
    </source>
</evidence>
<evidence type="ECO:0000256" key="16">
    <source>
        <dbReference type="ARBA" id="ARBA00044554"/>
    </source>
</evidence>
<dbReference type="EMBL" id="JAMWBK010000008">
    <property type="protein sequence ID" value="KAJ8902808.1"/>
    <property type="molecule type" value="Genomic_DNA"/>
</dbReference>
<dbReference type="EC" id="3.1.3.57" evidence="14"/>
<evidence type="ECO:0000256" key="15">
    <source>
        <dbReference type="ARBA" id="ARBA00044544"/>
    </source>
</evidence>
<dbReference type="GO" id="GO:0000287">
    <property type="term" value="F:magnesium ion binding"/>
    <property type="evidence" value="ECO:0007669"/>
    <property type="project" value="InterPro"/>
</dbReference>
<evidence type="ECO:0000256" key="5">
    <source>
        <dbReference type="ARBA" id="ARBA00022671"/>
    </source>
</evidence>
<dbReference type="Proteomes" id="UP001157974">
    <property type="component" value="Unassembled WGS sequence"/>
</dbReference>
<dbReference type="GO" id="GO:0050427">
    <property type="term" value="P:3'-phosphoadenosine 5'-phosphosulfate metabolic process"/>
    <property type="evidence" value="ECO:0007669"/>
    <property type="project" value="TreeGrafter"/>
</dbReference>
<dbReference type="NCBIfam" id="TIGR01331">
    <property type="entry name" value="bisphos_cysQ"/>
    <property type="match status" value="1"/>
</dbReference>
<dbReference type="AlphaFoldDB" id="A0AAV8UJU2"/>
<evidence type="ECO:0000256" key="11">
    <source>
        <dbReference type="ARBA" id="ARBA00041815"/>
    </source>
</evidence>
<accession>A0AAV8UJU2</accession>
<dbReference type="Gene3D" id="3.30.540.10">
    <property type="entry name" value="Fructose-1,6-Bisphosphatase, subunit A, domain 1"/>
    <property type="match status" value="1"/>
</dbReference>
<dbReference type="Gene3D" id="3.40.190.80">
    <property type="match status" value="1"/>
</dbReference>
<dbReference type="PROSITE" id="PS00630">
    <property type="entry name" value="IMP_2"/>
    <property type="match status" value="1"/>
</dbReference>
<sequence>MESVYDTGSDKIVLGSIVEIAEAAGLRILEIYDKDVAEWDQKVKSDSSPLTQADLQANAIICDKLTALFPSIPIMSEENKQAPYEERIRWEHYWCVDPLDGTKEFIKRNGEFTVNIALCKTTDKVATPVLGVVYTPVSKKTHMAAVGSGAFLRLGDAAPNKIEVSTYKGSDSGLTLVCSRSHLDDKTKAFMAKYKDPRTASMGSSLKFMLIAEGEAQIYPRLAPTMEWDTAAAQVVVEQAGGKVVQFESREPVIYNKPDLLNPFFLCYGNQTD</sequence>
<evidence type="ECO:0000256" key="4">
    <source>
        <dbReference type="ARBA" id="ARBA00022519"/>
    </source>
</evidence>
<evidence type="ECO:0000313" key="19">
    <source>
        <dbReference type="Proteomes" id="UP001157974"/>
    </source>
</evidence>
<evidence type="ECO:0000256" key="12">
    <source>
        <dbReference type="ARBA" id="ARBA00044465"/>
    </source>
</evidence>
<dbReference type="InterPro" id="IPR006240">
    <property type="entry name" value="CysQ"/>
</dbReference>
<dbReference type="PROSITE" id="PS00629">
    <property type="entry name" value="IMP_1"/>
    <property type="match status" value="1"/>
</dbReference>
<dbReference type="GO" id="GO:0046854">
    <property type="term" value="P:phosphatidylinositol phosphate biosynthetic process"/>
    <property type="evidence" value="ECO:0007669"/>
    <property type="project" value="InterPro"/>
</dbReference>
<feature type="binding site" evidence="17">
    <location>
        <position position="97"/>
    </location>
    <ligand>
        <name>Mg(2+)</name>
        <dbReference type="ChEBI" id="CHEBI:18420"/>
        <label>1</label>
        <note>catalytic</note>
    </ligand>
</feature>
<evidence type="ECO:0000256" key="10">
    <source>
        <dbReference type="ARBA" id="ARBA00040342"/>
    </source>
</evidence>
<dbReference type="SUPFAM" id="SSF56655">
    <property type="entry name" value="Carbohydrate phosphatase"/>
    <property type="match status" value="1"/>
</dbReference>
<keyword evidence="3" id="KW-1003">Cell membrane</keyword>
<evidence type="ECO:0000256" key="8">
    <source>
        <dbReference type="ARBA" id="ARBA00022842"/>
    </source>
</evidence>
<dbReference type="GO" id="GO:0008441">
    <property type="term" value="F:3'(2'),5'-bisphosphate nucleotidase activity"/>
    <property type="evidence" value="ECO:0007669"/>
    <property type="project" value="UniProtKB-EC"/>
</dbReference>
<evidence type="ECO:0000256" key="9">
    <source>
        <dbReference type="ARBA" id="ARBA00023136"/>
    </source>
</evidence>
<feature type="binding site" evidence="17">
    <location>
        <position position="100"/>
    </location>
    <ligand>
        <name>Mg(2+)</name>
        <dbReference type="ChEBI" id="CHEBI:18420"/>
        <label>1</label>
        <note>catalytic</note>
    </ligand>
</feature>
<organism evidence="18 19">
    <name type="scientific">Rhodosorus marinus</name>
    <dbReference type="NCBI Taxonomy" id="101924"/>
    <lineage>
        <taxon>Eukaryota</taxon>
        <taxon>Rhodophyta</taxon>
        <taxon>Stylonematophyceae</taxon>
        <taxon>Stylonematales</taxon>
        <taxon>Stylonemataceae</taxon>
        <taxon>Rhodosorus</taxon>
    </lineage>
</organism>
<dbReference type="InterPro" id="IPR020583">
    <property type="entry name" value="Inositol_monoP_metal-BS"/>
</dbReference>
<dbReference type="Pfam" id="PF00459">
    <property type="entry name" value="Inositol_P"/>
    <property type="match status" value="1"/>
</dbReference>
<evidence type="ECO:0000313" key="18">
    <source>
        <dbReference type="EMBL" id="KAJ8902808.1"/>
    </source>
</evidence>
<comment type="catalytic activity">
    <reaction evidence="13">
        <text>1D-myo-inositol 1,4-bisphosphate + H2O = 1D-myo-inositol 4-phosphate + phosphate</text>
        <dbReference type="Rhea" id="RHEA:15553"/>
        <dbReference type="ChEBI" id="CHEBI:15377"/>
        <dbReference type="ChEBI" id="CHEBI:43474"/>
        <dbReference type="ChEBI" id="CHEBI:58282"/>
        <dbReference type="ChEBI" id="CHEBI:58469"/>
        <dbReference type="EC" id="3.1.3.57"/>
    </reaction>
    <physiologicalReaction direction="left-to-right" evidence="13">
        <dbReference type="Rhea" id="RHEA:15554"/>
    </physiologicalReaction>
</comment>
<evidence type="ECO:0000256" key="6">
    <source>
        <dbReference type="ARBA" id="ARBA00022723"/>
    </source>
</evidence>
<dbReference type="CDD" id="cd01638">
    <property type="entry name" value="CysQ"/>
    <property type="match status" value="1"/>
</dbReference>
<dbReference type="EC" id="3.1.3.7" evidence="2"/>
<keyword evidence="6 17" id="KW-0479">Metal-binding</keyword>
<dbReference type="GO" id="GO:0004441">
    <property type="term" value="F:inositol-1,4-bisphosphate 1-phosphatase activity"/>
    <property type="evidence" value="ECO:0007669"/>
    <property type="project" value="UniProtKB-EC"/>
</dbReference>